<keyword evidence="3" id="KW-1185">Reference proteome</keyword>
<organism evidence="2 3">
    <name type="scientific">Trichoderma asperellum (strain ATCC 204424 / CBS 433.97 / NBRC 101777)</name>
    <dbReference type="NCBI Taxonomy" id="1042311"/>
    <lineage>
        <taxon>Eukaryota</taxon>
        <taxon>Fungi</taxon>
        <taxon>Dikarya</taxon>
        <taxon>Ascomycota</taxon>
        <taxon>Pezizomycotina</taxon>
        <taxon>Sordariomycetes</taxon>
        <taxon>Hypocreomycetidae</taxon>
        <taxon>Hypocreales</taxon>
        <taxon>Hypocreaceae</taxon>
        <taxon>Trichoderma</taxon>
    </lineage>
</organism>
<dbReference type="GO" id="GO:0009446">
    <property type="term" value="P:putrescine biosynthetic process"/>
    <property type="evidence" value="ECO:0007669"/>
    <property type="project" value="InterPro"/>
</dbReference>
<dbReference type="Pfam" id="PF04371">
    <property type="entry name" value="PAD_porph"/>
    <property type="match status" value="1"/>
</dbReference>
<dbReference type="GO" id="GO:0047632">
    <property type="term" value="F:agmatine deiminase activity"/>
    <property type="evidence" value="ECO:0007669"/>
    <property type="project" value="TreeGrafter"/>
</dbReference>
<dbReference type="Proteomes" id="UP000240493">
    <property type="component" value="Unassembled WGS sequence"/>
</dbReference>
<sequence length="366" mass="40617">MSDYTLRRLAEWTPHSGVILGWPGLEGILKDYPDMLAKATQEVSNIAQAIAHFEPVTLTVGAERIEEAEAYFSEIETPFPIQLHRIEGDSMDVWLRDFGPVFVIKEGPRDNRSLAGVDYNFNGWGGRYPTPTTTEFAEKFLRDKRIERIETSIVTEGGALETDGEGTLMLTESSIVNDNRNPGKSRQEIENELVRTLGVEKIIWIPGRPGLDSTDCHIDALARFVRPGVILLSKANEAKPTEWTIVYEEALEILSSATDARGRPFEIIEVEEPDEDLFEPPPKGALGVKGIEDDRAVRSYTNYLLVNGGIILPQFGDPAHDAAAIRAAQMLFGLERRIYPVLIDQLPILGGGVHCATQEVPLIPEN</sequence>
<dbReference type="SUPFAM" id="SSF55909">
    <property type="entry name" value="Pentein"/>
    <property type="match status" value="1"/>
</dbReference>
<protein>
    <recommendedName>
        <fullName evidence="4">Agmatine deiminase</fullName>
    </recommendedName>
</protein>
<dbReference type="Gene3D" id="3.75.10.10">
    <property type="entry name" value="L-arginine/glycine Amidinotransferase, Chain A"/>
    <property type="match status" value="1"/>
</dbReference>
<name>A0A2T3ZAE9_TRIA4</name>
<dbReference type="AlphaFoldDB" id="A0A2T3ZAE9"/>
<evidence type="ECO:0008006" key="4">
    <source>
        <dbReference type="Google" id="ProtNLM"/>
    </source>
</evidence>
<dbReference type="PANTHER" id="PTHR31377">
    <property type="entry name" value="AGMATINE DEIMINASE-RELATED"/>
    <property type="match status" value="1"/>
</dbReference>
<dbReference type="InterPro" id="IPR007466">
    <property type="entry name" value="Peptidyl-Arg-deiminase_porph"/>
</dbReference>
<keyword evidence="1" id="KW-0378">Hydrolase</keyword>
<dbReference type="PANTHER" id="PTHR31377:SF0">
    <property type="entry name" value="AGMATINE DEIMINASE-RELATED"/>
    <property type="match status" value="1"/>
</dbReference>
<dbReference type="GO" id="GO:0004668">
    <property type="term" value="F:protein-arginine deiminase activity"/>
    <property type="evidence" value="ECO:0007669"/>
    <property type="project" value="InterPro"/>
</dbReference>
<dbReference type="EMBL" id="KZ679261">
    <property type="protein sequence ID" value="PTB41766.1"/>
    <property type="molecule type" value="Genomic_DNA"/>
</dbReference>
<dbReference type="STRING" id="1042311.A0A2T3ZAE9"/>
<gene>
    <name evidence="2" type="ORF">M441DRAFT_57878</name>
</gene>
<evidence type="ECO:0000256" key="1">
    <source>
        <dbReference type="ARBA" id="ARBA00022801"/>
    </source>
</evidence>
<proteinExistence type="predicted"/>
<evidence type="ECO:0000313" key="2">
    <source>
        <dbReference type="EMBL" id="PTB41766.1"/>
    </source>
</evidence>
<dbReference type="OrthoDB" id="544103at2759"/>
<accession>A0A2T3ZAE9</accession>
<evidence type="ECO:0000313" key="3">
    <source>
        <dbReference type="Proteomes" id="UP000240493"/>
    </source>
</evidence>
<reference evidence="2 3" key="1">
    <citation type="submission" date="2016-07" db="EMBL/GenBank/DDBJ databases">
        <title>Multiple horizontal gene transfer events from other fungi enriched the ability of initially mycotrophic Trichoderma (Ascomycota) to feed on dead plant biomass.</title>
        <authorList>
            <consortium name="DOE Joint Genome Institute"/>
            <person name="Aerts A."/>
            <person name="Atanasova L."/>
            <person name="Chenthamara K."/>
            <person name="Zhang J."/>
            <person name="Grujic M."/>
            <person name="Henrissat B."/>
            <person name="Kuo A."/>
            <person name="Salamov A."/>
            <person name="Lipzen A."/>
            <person name="Labutti K."/>
            <person name="Barry K."/>
            <person name="Miao Y."/>
            <person name="Rahimi M.J."/>
            <person name="Shen Q."/>
            <person name="Grigoriev I.V."/>
            <person name="Kubicek C.P."/>
            <person name="Druzhinina I.S."/>
        </authorList>
    </citation>
    <scope>NUCLEOTIDE SEQUENCE [LARGE SCALE GENOMIC DNA]</scope>
    <source>
        <strain evidence="2 3">CBS 433.97</strain>
    </source>
</reference>